<organism evidence="3 4">
    <name type="scientific">Dactylosporangium darangshiense</name>
    <dbReference type="NCBI Taxonomy" id="579108"/>
    <lineage>
        <taxon>Bacteria</taxon>
        <taxon>Bacillati</taxon>
        <taxon>Actinomycetota</taxon>
        <taxon>Actinomycetes</taxon>
        <taxon>Micromonosporales</taxon>
        <taxon>Micromonosporaceae</taxon>
        <taxon>Dactylosporangium</taxon>
    </lineage>
</organism>
<evidence type="ECO:0000259" key="2">
    <source>
        <dbReference type="Pfam" id="PF01575"/>
    </source>
</evidence>
<dbReference type="EMBL" id="BAABAT010000009">
    <property type="protein sequence ID" value="GAA4250419.1"/>
    <property type="molecule type" value="Genomic_DNA"/>
</dbReference>
<dbReference type="RefSeq" id="WP_345128494.1">
    <property type="nucleotide sequence ID" value="NZ_BAABAT010000009.1"/>
</dbReference>
<dbReference type="PANTHER" id="PTHR43841">
    <property type="entry name" value="3-HYDROXYACYL-THIOESTER DEHYDRATASE HTDX-RELATED"/>
    <property type="match status" value="1"/>
</dbReference>
<evidence type="ECO:0000256" key="1">
    <source>
        <dbReference type="ARBA" id="ARBA00005254"/>
    </source>
</evidence>
<accession>A0ABP8D990</accession>
<reference evidence="4" key="1">
    <citation type="journal article" date="2019" name="Int. J. Syst. Evol. Microbiol.">
        <title>The Global Catalogue of Microorganisms (GCM) 10K type strain sequencing project: providing services to taxonomists for standard genome sequencing and annotation.</title>
        <authorList>
            <consortium name="The Broad Institute Genomics Platform"/>
            <consortium name="The Broad Institute Genome Sequencing Center for Infectious Disease"/>
            <person name="Wu L."/>
            <person name="Ma J."/>
        </authorList>
    </citation>
    <scope>NUCLEOTIDE SEQUENCE [LARGE SCALE GENOMIC DNA]</scope>
    <source>
        <strain evidence="4">JCM 17441</strain>
    </source>
</reference>
<dbReference type="SUPFAM" id="SSF54637">
    <property type="entry name" value="Thioesterase/thiol ester dehydrase-isomerase"/>
    <property type="match status" value="1"/>
</dbReference>
<comment type="caution">
    <text evidence="3">The sequence shown here is derived from an EMBL/GenBank/DDBJ whole genome shotgun (WGS) entry which is preliminary data.</text>
</comment>
<keyword evidence="4" id="KW-1185">Reference proteome</keyword>
<dbReference type="Gene3D" id="3.10.129.10">
    <property type="entry name" value="Hotdog Thioesterase"/>
    <property type="match status" value="1"/>
</dbReference>
<comment type="similarity">
    <text evidence="1">Belongs to the enoyl-CoA hydratase/isomerase family.</text>
</comment>
<name>A0ABP8D990_9ACTN</name>
<evidence type="ECO:0000313" key="3">
    <source>
        <dbReference type="EMBL" id="GAA4250419.1"/>
    </source>
</evidence>
<evidence type="ECO:0000313" key="4">
    <source>
        <dbReference type="Proteomes" id="UP001500620"/>
    </source>
</evidence>
<dbReference type="InterPro" id="IPR002539">
    <property type="entry name" value="MaoC-like_dom"/>
</dbReference>
<gene>
    <name evidence="3" type="ORF">GCM10022255_038930</name>
</gene>
<dbReference type="InterPro" id="IPR029069">
    <property type="entry name" value="HotDog_dom_sf"/>
</dbReference>
<protein>
    <submittedName>
        <fullName evidence="3">Dihydroxy-acid dehydratase</fullName>
    </submittedName>
</protein>
<dbReference type="Pfam" id="PF01575">
    <property type="entry name" value="MaoC_dehydratas"/>
    <property type="match status" value="1"/>
</dbReference>
<dbReference type="PANTHER" id="PTHR43841:SF3">
    <property type="entry name" value="(3R)-HYDROXYACYL-ACP DEHYDRATASE SUBUNIT HADB"/>
    <property type="match status" value="1"/>
</dbReference>
<dbReference type="Proteomes" id="UP001500620">
    <property type="component" value="Unassembled WGS sequence"/>
</dbReference>
<sequence>MTPFVVGPLTRTDLVRYQGASGDFNPIHHDEGFAREAGLDAPLSLGMLQAGFLATWATDRFGAQNVRAFRVRFAARVFPGDTLTCDGAVTGRRAGDGGERLLDVEMTCTKQDGTVAVYGWATFTTDEDA</sequence>
<proteinExistence type="inferred from homology"/>
<feature type="domain" description="MaoC-like" evidence="2">
    <location>
        <begin position="8"/>
        <end position="96"/>
    </location>
</feature>